<evidence type="ECO:0000256" key="1">
    <source>
        <dbReference type="ARBA" id="ARBA00022734"/>
    </source>
</evidence>
<keyword evidence="6" id="KW-1185">Reference proteome</keyword>
<protein>
    <recommendedName>
        <fullName evidence="2">Galectin</fullName>
    </recommendedName>
</protein>
<dbReference type="AlphaFoldDB" id="A0AAD4QYY7"/>
<dbReference type="Proteomes" id="UP001201812">
    <property type="component" value="Unassembled WGS sequence"/>
</dbReference>
<name>A0AAD4QYY7_9BILA</name>
<proteinExistence type="predicted"/>
<dbReference type="Gene3D" id="1.25.10.10">
    <property type="entry name" value="Leucine-rich Repeat Variant"/>
    <property type="match status" value="1"/>
</dbReference>
<evidence type="ECO:0000256" key="3">
    <source>
        <dbReference type="SAM" id="Coils"/>
    </source>
</evidence>
<dbReference type="GO" id="GO:0048211">
    <property type="term" value="P:Golgi vesicle docking"/>
    <property type="evidence" value="ECO:0007669"/>
    <property type="project" value="TreeGrafter"/>
</dbReference>
<dbReference type="SUPFAM" id="SSF48371">
    <property type="entry name" value="ARM repeat"/>
    <property type="match status" value="1"/>
</dbReference>
<dbReference type="PANTHER" id="PTHR10013:SF0">
    <property type="entry name" value="GENERAL VESICULAR TRANSPORT FACTOR P115"/>
    <property type="match status" value="1"/>
</dbReference>
<dbReference type="CDD" id="cd00070">
    <property type="entry name" value="GLECT"/>
    <property type="match status" value="1"/>
</dbReference>
<dbReference type="InterPro" id="IPR001079">
    <property type="entry name" value="Galectin_CRD"/>
</dbReference>
<dbReference type="PROSITE" id="PS51304">
    <property type="entry name" value="GALECTIN"/>
    <property type="match status" value="1"/>
</dbReference>
<feature type="domain" description="Galectin" evidence="4">
    <location>
        <begin position="11"/>
        <end position="144"/>
    </location>
</feature>
<organism evidence="5 6">
    <name type="scientific">Ditylenchus destructor</name>
    <dbReference type="NCBI Taxonomy" id="166010"/>
    <lineage>
        <taxon>Eukaryota</taxon>
        <taxon>Metazoa</taxon>
        <taxon>Ecdysozoa</taxon>
        <taxon>Nematoda</taxon>
        <taxon>Chromadorea</taxon>
        <taxon>Rhabditida</taxon>
        <taxon>Tylenchina</taxon>
        <taxon>Tylenchomorpha</taxon>
        <taxon>Sphaerularioidea</taxon>
        <taxon>Anguinidae</taxon>
        <taxon>Anguininae</taxon>
        <taxon>Ditylenchus</taxon>
    </lineage>
</organism>
<reference evidence="5" key="1">
    <citation type="submission" date="2022-01" db="EMBL/GenBank/DDBJ databases">
        <title>Genome Sequence Resource for Two Populations of Ditylenchus destructor, the Migratory Endoparasitic Phytonematode.</title>
        <authorList>
            <person name="Zhang H."/>
            <person name="Lin R."/>
            <person name="Xie B."/>
        </authorList>
    </citation>
    <scope>NUCLEOTIDE SEQUENCE</scope>
    <source>
        <strain evidence="5">BazhouSP</strain>
    </source>
</reference>
<dbReference type="GO" id="GO:0030246">
    <property type="term" value="F:carbohydrate binding"/>
    <property type="evidence" value="ECO:0007669"/>
    <property type="project" value="UniProtKB-UniRule"/>
</dbReference>
<dbReference type="InterPro" id="IPR024095">
    <property type="entry name" value="Vesicle_P115"/>
</dbReference>
<keyword evidence="1 2" id="KW-0430">Lectin</keyword>
<dbReference type="Pfam" id="PF00337">
    <property type="entry name" value="Gal-bind_lectin"/>
    <property type="match status" value="1"/>
</dbReference>
<evidence type="ECO:0000313" key="5">
    <source>
        <dbReference type="EMBL" id="KAI1704726.1"/>
    </source>
</evidence>
<dbReference type="InterPro" id="IPR013320">
    <property type="entry name" value="ConA-like_dom_sf"/>
</dbReference>
<dbReference type="GO" id="GO:0045056">
    <property type="term" value="P:transcytosis"/>
    <property type="evidence" value="ECO:0007669"/>
    <property type="project" value="TreeGrafter"/>
</dbReference>
<dbReference type="Gene3D" id="2.60.120.200">
    <property type="match status" value="1"/>
</dbReference>
<dbReference type="InterPro" id="IPR011989">
    <property type="entry name" value="ARM-like"/>
</dbReference>
<dbReference type="GO" id="GO:0006888">
    <property type="term" value="P:endoplasmic reticulum to Golgi vesicle-mediated transport"/>
    <property type="evidence" value="ECO:0007669"/>
    <property type="project" value="TreeGrafter"/>
</dbReference>
<dbReference type="GO" id="GO:0006886">
    <property type="term" value="P:intracellular protein transport"/>
    <property type="evidence" value="ECO:0007669"/>
    <property type="project" value="TreeGrafter"/>
</dbReference>
<dbReference type="PANTHER" id="PTHR10013">
    <property type="entry name" value="GENERAL VESICULAR TRANSPORT FACTOR P115"/>
    <property type="match status" value="1"/>
</dbReference>
<dbReference type="EMBL" id="JAKKPZ010000064">
    <property type="protein sequence ID" value="KAI1704726.1"/>
    <property type="molecule type" value="Genomic_DNA"/>
</dbReference>
<evidence type="ECO:0000259" key="4">
    <source>
        <dbReference type="PROSITE" id="PS51304"/>
    </source>
</evidence>
<dbReference type="GO" id="GO:0012507">
    <property type="term" value="C:ER to Golgi transport vesicle membrane"/>
    <property type="evidence" value="ECO:0007669"/>
    <property type="project" value="TreeGrafter"/>
</dbReference>
<dbReference type="SMART" id="SM00276">
    <property type="entry name" value="GLECT"/>
    <property type="match status" value="1"/>
</dbReference>
<dbReference type="InterPro" id="IPR016024">
    <property type="entry name" value="ARM-type_fold"/>
</dbReference>
<evidence type="ECO:0000256" key="2">
    <source>
        <dbReference type="RuleBase" id="RU102079"/>
    </source>
</evidence>
<evidence type="ECO:0000313" key="6">
    <source>
        <dbReference type="Proteomes" id="UP001201812"/>
    </source>
</evidence>
<feature type="coiled-coil region" evidence="3">
    <location>
        <begin position="470"/>
        <end position="525"/>
    </location>
</feature>
<sequence length="532" mass="60280">MHTIESPAIPFCYDIDGGLCPDAEIVVHGSVYNGERKSFEVNFVADCGDIALHFNPRFKHFSEHTIVLNTQEGGCWQREDRHKNRMSIGDTFRLRIVNHHAHFLIEVNDHKVCHYDHRITPTRITHLEIKGDVAVQRLHLYHIGKSHSADVYSPPNIPAISPYPSINQPTYVPEQTYAPPPPAYSPYSNSAIPQHGMPSFPTVSPYAPQPLYPQPSSYNVPVGAVVEMEPPSWDAGVMDSILKQLESHDPVIRKNAIQLITTLMQSNASNVQQTIINLPTGLDRIVHLLQDPIEAIRNDAVLLLSELSRGSCASHEILTSENVFQLLFNVIKREKLDSIVVEDCAVVMLNLLRDNPRNQVIFAEESLVKNLVSLTSAYTVPESETEEPSEFVEWNSQKIANFIYITQILRIMIVSIRGDKDNHLADDHRNIATSESRKLLTNQFATLFVFLKSELSRAFHPYGEFTEGLMEKSSQELVELSEKIKQLENQLDHGYELFEEQTRRLQAVTIACEAKDARIKELEQELSKYSIC</sequence>
<dbReference type="SMART" id="SM00908">
    <property type="entry name" value="Gal-bind_lectin"/>
    <property type="match status" value="1"/>
</dbReference>
<keyword evidence="3" id="KW-0175">Coiled coil</keyword>
<dbReference type="GO" id="GO:0005783">
    <property type="term" value="C:endoplasmic reticulum"/>
    <property type="evidence" value="ECO:0007669"/>
    <property type="project" value="TreeGrafter"/>
</dbReference>
<gene>
    <name evidence="5" type="ORF">DdX_14083</name>
</gene>
<dbReference type="GO" id="GO:0061025">
    <property type="term" value="P:membrane fusion"/>
    <property type="evidence" value="ECO:0007669"/>
    <property type="project" value="TreeGrafter"/>
</dbReference>
<accession>A0AAD4QYY7</accession>
<dbReference type="SUPFAM" id="SSF49899">
    <property type="entry name" value="Concanavalin A-like lectins/glucanases"/>
    <property type="match status" value="1"/>
</dbReference>
<dbReference type="GO" id="GO:0005795">
    <property type="term" value="C:Golgi stack"/>
    <property type="evidence" value="ECO:0007669"/>
    <property type="project" value="TreeGrafter"/>
</dbReference>
<comment type="caution">
    <text evidence="5">The sequence shown here is derived from an EMBL/GenBank/DDBJ whole genome shotgun (WGS) entry which is preliminary data.</text>
</comment>